<sequence length="616" mass="68476">MARNRGDGLLARVDFPLYTLQTLTNRHVLVAGGGGASNTGVANGFEIFELSHNGERFVAEEVMRHETGPNVVMTCSVRTADNRTYLTAGQESHCQLYRVNIRMVDAAEMRRGSFRAENGLIRKRRRTVSENENISKTDKNSNTMEKRMSFEIRPSDSVQTDFGPDALQRVVSISHSGKLAATGGVDCKVRVWAFPAMKLLFDGLARLWGTAARAPPRLTVACQPPNGTNYLFRRCRYLPQPPNGTNYLFRRCRYLPQPPNGTNYLFRRCRYLPQPPTAPTICSGAAGTSLSPNGTNYLFRRCRYLLSPNGTNYLFRRCRYLPQPPNGTNYLFRRCRYLPQPPNGTNYLFRRCRYLPQPPNGTNYLFRRCRYLPHPPTAPTICSGAAGTSLSPQRHQLSVPALQVPPSAPQRHQLSVPALQVPPSAPQRHQLSVPALQVPPSAPNGTNYLFRRCRFGPIEDKKGEYRMFTIANPLARSGKQTGLVQLWSPSDGALRRSVLVGESLSALAVRDDGRFVGVGTMFSGSVHVYVAFNLQRVLHVKRAHRMFVTGLAFLPVAGFGPPITSGAEAALLSISVDNCLRVHSLPYPGTMPAWVAILIIVFVLFCTFTLCSYLGI</sequence>
<evidence type="ECO:0000313" key="2">
    <source>
        <dbReference type="Proteomes" id="UP001064048"/>
    </source>
</evidence>
<protein>
    <submittedName>
        <fullName evidence="1">Uncharacterized protein</fullName>
    </submittedName>
</protein>
<accession>A0ACC0JTD3</accession>
<comment type="caution">
    <text evidence="1">The sequence shown here is derived from an EMBL/GenBank/DDBJ whole genome shotgun (WGS) entry which is preliminary data.</text>
</comment>
<keyword evidence="2" id="KW-1185">Reference proteome</keyword>
<gene>
    <name evidence="1" type="ORF">MSG28_001964</name>
</gene>
<reference evidence="1 2" key="1">
    <citation type="journal article" date="2022" name="Genome Biol. Evol.">
        <title>The Spruce Budworm Genome: Reconstructing the Evolutionary History of Antifreeze Proteins.</title>
        <authorList>
            <person name="Beliveau C."/>
            <person name="Gagne P."/>
            <person name="Picq S."/>
            <person name="Vernygora O."/>
            <person name="Keeling C.I."/>
            <person name="Pinkney K."/>
            <person name="Doucet D."/>
            <person name="Wen F."/>
            <person name="Johnston J.S."/>
            <person name="Maaroufi H."/>
            <person name="Boyle B."/>
            <person name="Laroche J."/>
            <person name="Dewar K."/>
            <person name="Juretic N."/>
            <person name="Blackburn G."/>
            <person name="Nisole A."/>
            <person name="Brunet B."/>
            <person name="Brandao M."/>
            <person name="Lumley L."/>
            <person name="Duan J."/>
            <person name="Quan G."/>
            <person name="Lucarotti C.J."/>
            <person name="Roe A.D."/>
            <person name="Sperling F.A.H."/>
            <person name="Levesque R.C."/>
            <person name="Cusson M."/>
        </authorList>
    </citation>
    <scope>NUCLEOTIDE SEQUENCE [LARGE SCALE GENOMIC DNA]</scope>
    <source>
        <strain evidence="1">Glfc:IPQL:Cfum</strain>
    </source>
</reference>
<name>A0ACC0JTD3_CHOFU</name>
<organism evidence="1 2">
    <name type="scientific">Choristoneura fumiferana</name>
    <name type="common">Spruce budworm moth</name>
    <name type="synonym">Archips fumiferana</name>
    <dbReference type="NCBI Taxonomy" id="7141"/>
    <lineage>
        <taxon>Eukaryota</taxon>
        <taxon>Metazoa</taxon>
        <taxon>Ecdysozoa</taxon>
        <taxon>Arthropoda</taxon>
        <taxon>Hexapoda</taxon>
        <taxon>Insecta</taxon>
        <taxon>Pterygota</taxon>
        <taxon>Neoptera</taxon>
        <taxon>Endopterygota</taxon>
        <taxon>Lepidoptera</taxon>
        <taxon>Glossata</taxon>
        <taxon>Ditrysia</taxon>
        <taxon>Tortricoidea</taxon>
        <taxon>Tortricidae</taxon>
        <taxon>Tortricinae</taxon>
        <taxon>Choristoneura</taxon>
    </lineage>
</organism>
<dbReference type="Proteomes" id="UP001064048">
    <property type="component" value="Chromosome 3"/>
</dbReference>
<dbReference type="EMBL" id="CM046103">
    <property type="protein sequence ID" value="KAI8427418.1"/>
    <property type="molecule type" value="Genomic_DNA"/>
</dbReference>
<proteinExistence type="predicted"/>
<evidence type="ECO:0000313" key="1">
    <source>
        <dbReference type="EMBL" id="KAI8427418.1"/>
    </source>
</evidence>